<dbReference type="Proteomes" id="UP000295724">
    <property type="component" value="Unassembled WGS sequence"/>
</dbReference>
<keyword evidence="1" id="KW-0175">Coiled coil</keyword>
<dbReference type="RefSeq" id="WP_099017860.1">
    <property type="nucleotide sequence ID" value="NZ_NIHB01000001.1"/>
</dbReference>
<reference evidence="2 3" key="1">
    <citation type="submission" date="2019-03" db="EMBL/GenBank/DDBJ databases">
        <title>Genomic Encyclopedia of Type Strains, Phase IV (KMG-IV): sequencing the most valuable type-strain genomes for metagenomic binning, comparative biology and taxonomic classification.</title>
        <authorList>
            <person name="Goeker M."/>
        </authorList>
    </citation>
    <scope>NUCLEOTIDE SEQUENCE [LARGE SCALE GENOMIC DNA]</scope>
    <source>
        <strain evidence="2 3">DSM 25488</strain>
    </source>
</reference>
<dbReference type="Pfam" id="PF04340">
    <property type="entry name" value="DUF484"/>
    <property type="match status" value="1"/>
</dbReference>
<keyword evidence="3" id="KW-1185">Reference proteome</keyword>
<gene>
    <name evidence="2" type="ORF">C8D91_0366</name>
</gene>
<dbReference type="Gene3D" id="3.30.450.40">
    <property type="match status" value="1"/>
</dbReference>
<dbReference type="InterPro" id="IPR029016">
    <property type="entry name" value="GAF-like_dom_sf"/>
</dbReference>
<dbReference type="EMBL" id="SNZB01000001">
    <property type="protein sequence ID" value="TDR23504.1"/>
    <property type="molecule type" value="Genomic_DNA"/>
</dbReference>
<evidence type="ECO:0000256" key="1">
    <source>
        <dbReference type="SAM" id="Coils"/>
    </source>
</evidence>
<evidence type="ECO:0000313" key="2">
    <source>
        <dbReference type="EMBL" id="TDR23504.1"/>
    </source>
</evidence>
<dbReference type="OrthoDB" id="8525200at2"/>
<protein>
    <submittedName>
        <fullName evidence="2">Uncharacterized protein YigA (DUF484 family)</fullName>
    </submittedName>
</protein>
<comment type="caution">
    <text evidence="2">The sequence shown here is derived from an EMBL/GenBank/DDBJ whole genome shotgun (WGS) entry which is preliminary data.</text>
</comment>
<dbReference type="InterPro" id="IPR007435">
    <property type="entry name" value="DUF484"/>
</dbReference>
<dbReference type="PANTHER" id="PTHR38765">
    <property type="entry name" value="DUF484 DOMAIN-CONTAINING PROTEIN"/>
    <property type="match status" value="1"/>
</dbReference>
<evidence type="ECO:0000313" key="3">
    <source>
        <dbReference type="Proteomes" id="UP000295724"/>
    </source>
</evidence>
<organism evidence="2 3">
    <name type="scientific">Marinicella litoralis</name>
    <dbReference type="NCBI Taxonomy" id="644220"/>
    <lineage>
        <taxon>Bacteria</taxon>
        <taxon>Pseudomonadati</taxon>
        <taxon>Pseudomonadota</taxon>
        <taxon>Gammaproteobacteria</taxon>
        <taxon>Lysobacterales</taxon>
        <taxon>Marinicellaceae</taxon>
        <taxon>Marinicella</taxon>
    </lineage>
</organism>
<proteinExistence type="predicted"/>
<sequence>MSKEKNIQQGIKKYLLKNPGFFALFPELMAELEVVTPEGELTNLSTHQLRTLQKENKQLKAQIAQLIKNAQQSESLMNRLFELLTELSVMNQSEFIPGFVKFVTTHFPSDYFKLLLAEGTQGVVASAEVATITTAQLTQFSVFQAKQEPMSGRLKKEKITSLFGEQDDIKSAIVLPIGQQAKFGLMSFASKDEEKFHPNSSSDILQKLAQILESYLKQQQPQDEHQAMS</sequence>
<feature type="coiled-coil region" evidence="1">
    <location>
        <begin position="49"/>
        <end position="76"/>
    </location>
</feature>
<name>A0A4R6XYU8_9GAMM</name>
<accession>A0A4R6XYU8</accession>
<dbReference type="AlphaFoldDB" id="A0A4R6XYU8"/>
<dbReference type="PANTHER" id="PTHR38765:SF1">
    <property type="entry name" value="DUF484 DOMAIN-CONTAINING PROTEIN"/>
    <property type="match status" value="1"/>
</dbReference>